<organism evidence="1">
    <name type="scientific">Rhizophora mucronata</name>
    <name type="common">Asiatic mangrove</name>
    <dbReference type="NCBI Taxonomy" id="61149"/>
    <lineage>
        <taxon>Eukaryota</taxon>
        <taxon>Viridiplantae</taxon>
        <taxon>Streptophyta</taxon>
        <taxon>Embryophyta</taxon>
        <taxon>Tracheophyta</taxon>
        <taxon>Spermatophyta</taxon>
        <taxon>Magnoliopsida</taxon>
        <taxon>eudicotyledons</taxon>
        <taxon>Gunneridae</taxon>
        <taxon>Pentapetalae</taxon>
        <taxon>rosids</taxon>
        <taxon>fabids</taxon>
        <taxon>Malpighiales</taxon>
        <taxon>Rhizophoraceae</taxon>
        <taxon>Rhizophora</taxon>
    </lineage>
</organism>
<evidence type="ECO:0000313" key="1">
    <source>
        <dbReference type="EMBL" id="MBX66054.1"/>
    </source>
</evidence>
<dbReference type="EMBL" id="GGEC01085570">
    <property type="protein sequence ID" value="MBX66054.1"/>
    <property type="molecule type" value="Transcribed_RNA"/>
</dbReference>
<reference evidence="1" key="1">
    <citation type="submission" date="2018-02" db="EMBL/GenBank/DDBJ databases">
        <title>Rhizophora mucronata_Transcriptome.</title>
        <authorList>
            <person name="Meera S.P."/>
            <person name="Sreeshan A."/>
            <person name="Augustine A."/>
        </authorList>
    </citation>
    <scope>NUCLEOTIDE SEQUENCE</scope>
    <source>
        <tissue evidence="1">Leaf</tissue>
    </source>
</reference>
<sequence>MGFLKTIYTRIKTVQKEVPTRIILTRLIEYEFHFVQKLFLEQ</sequence>
<accession>A0A2P2QGM2</accession>
<name>A0A2P2QGM2_RHIMU</name>
<protein>
    <submittedName>
        <fullName evidence="1">Uncharacterized protein</fullName>
    </submittedName>
</protein>
<proteinExistence type="predicted"/>
<dbReference type="AlphaFoldDB" id="A0A2P2QGM2"/>